<name>A0A9P6NNV9_9BASI</name>
<evidence type="ECO:0000313" key="2">
    <source>
        <dbReference type="Proteomes" id="UP000886653"/>
    </source>
</evidence>
<dbReference type="Proteomes" id="UP000886653">
    <property type="component" value="Unassembled WGS sequence"/>
</dbReference>
<dbReference type="AlphaFoldDB" id="A0A9P6NNV9"/>
<accession>A0A9P6NNV9</accession>
<gene>
    <name evidence="1" type="ORF">CROQUDRAFT_459225</name>
</gene>
<protein>
    <submittedName>
        <fullName evidence="1">Uncharacterized protein</fullName>
    </submittedName>
</protein>
<evidence type="ECO:0000313" key="1">
    <source>
        <dbReference type="EMBL" id="KAG0147574.1"/>
    </source>
</evidence>
<keyword evidence="2" id="KW-1185">Reference proteome</keyword>
<organism evidence="1 2">
    <name type="scientific">Cronartium quercuum f. sp. fusiforme G11</name>
    <dbReference type="NCBI Taxonomy" id="708437"/>
    <lineage>
        <taxon>Eukaryota</taxon>
        <taxon>Fungi</taxon>
        <taxon>Dikarya</taxon>
        <taxon>Basidiomycota</taxon>
        <taxon>Pucciniomycotina</taxon>
        <taxon>Pucciniomycetes</taxon>
        <taxon>Pucciniales</taxon>
        <taxon>Coleosporiaceae</taxon>
        <taxon>Cronartium</taxon>
    </lineage>
</organism>
<comment type="caution">
    <text evidence="1">The sequence shown here is derived from an EMBL/GenBank/DDBJ whole genome shotgun (WGS) entry which is preliminary data.</text>
</comment>
<proteinExistence type="predicted"/>
<dbReference type="EMBL" id="MU167246">
    <property type="protein sequence ID" value="KAG0147574.1"/>
    <property type="molecule type" value="Genomic_DNA"/>
</dbReference>
<sequence>MDPMMDVESRIDLVISTVTFEGPTLSYRRTWKSTCQNSMRNRIANHGNIYYRYGVHSMTGRLCRRRLEDFSASRTKKRVLMKVKRCPMELDRSKKVNDPSCPRLLRGCPRLLRSCPRLLSGCTLEWKFSKSEPPTLVSHFRAHAHSQVECETFRDQTDQ</sequence>
<reference evidence="1" key="1">
    <citation type="submission" date="2013-11" db="EMBL/GenBank/DDBJ databases">
        <title>Genome sequence of the fusiform rust pathogen reveals effectors for host alternation and coevolution with pine.</title>
        <authorList>
            <consortium name="DOE Joint Genome Institute"/>
            <person name="Smith K."/>
            <person name="Pendleton A."/>
            <person name="Kubisiak T."/>
            <person name="Anderson C."/>
            <person name="Salamov A."/>
            <person name="Aerts A."/>
            <person name="Riley R."/>
            <person name="Clum A."/>
            <person name="Lindquist E."/>
            <person name="Ence D."/>
            <person name="Campbell M."/>
            <person name="Kronenberg Z."/>
            <person name="Feau N."/>
            <person name="Dhillon B."/>
            <person name="Hamelin R."/>
            <person name="Burleigh J."/>
            <person name="Smith J."/>
            <person name="Yandell M."/>
            <person name="Nelson C."/>
            <person name="Grigoriev I."/>
            <person name="Davis J."/>
        </authorList>
    </citation>
    <scope>NUCLEOTIDE SEQUENCE</scope>
    <source>
        <strain evidence="1">G11</strain>
    </source>
</reference>